<proteinExistence type="predicted"/>
<sequence length="513" mass="57390">MLITAAALLTKTRLAFVVLFVVLALVLPLNDPDYFWHLKAGEYIVNHRGLPAGDIFSFTHAGQPWVLHEWLFEVMLFGAFALWGSSGVKLLTALFAVVTLGVTFSLMRRLGQSSLVASLLAICGGVVLAGGWTPRPQLVTYLFFALYLSILLAYKYHGARRTLFVLPVLMVIWVNVHGGYLIGIALVALFTGAEWLNYLFGAGRTPVQKQRLLELSLIAAATTLASLVNPEFVGHWLYPFQVLGMEANHYIQEWQSPDFHQILPKMYLLLCGLFLLSYVYATPKADITELLVPGFFLFNGFVSVRHVPLAVLAMLPFIALALARGSTAACAARWQGSWLGRRYARAVGGGKQLGGQAEGLLNWLLLLVIVMVLSLYRPVFRTTAEKQAERLPAGAADYVIANRIQGNMFNVYKDGGYLIYRLGPQRKVFIDGRADVYGDTFIKDYMQMYSGQADWKRKFERHAIDYAIVDKNAPIRQLLLTDGSFREVFRDKRYSVLLRTVPRQPVLSSRSSH</sequence>
<accession>A0ABV6FJT0</accession>
<protein>
    <recommendedName>
        <fullName evidence="4">Glycosyltransferase RgtA/B/C/D-like domain-containing protein</fullName>
    </recommendedName>
</protein>
<feature type="transmembrane region" description="Helical" evidence="1">
    <location>
        <begin position="360"/>
        <end position="380"/>
    </location>
</feature>
<feature type="transmembrane region" description="Helical" evidence="1">
    <location>
        <begin position="138"/>
        <end position="156"/>
    </location>
</feature>
<feature type="transmembrane region" description="Helical" evidence="1">
    <location>
        <begin position="295"/>
        <end position="319"/>
    </location>
</feature>
<evidence type="ECO:0000256" key="1">
    <source>
        <dbReference type="SAM" id="Phobius"/>
    </source>
</evidence>
<evidence type="ECO:0000313" key="2">
    <source>
        <dbReference type="EMBL" id="MFC0253656.1"/>
    </source>
</evidence>
<name>A0ABV6FJT0_9BURK</name>
<feature type="transmembrane region" description="Helical" evidence="1">
    <location>
        <begin position="114"/>
        <end position="132"/>
    </location>
</feature>
<reference evidence="2 3" key="1">
    <citation type="submission" date="2024-09" db="EMBL/GenBank/DDBJ databases">
        <authorList>
            <person name="Sun Q."/>
            <person name="Mori K."/>
        </authorList>
    </citation>
    <scope>NUCLEOTIDE SEQUENCE [LARGE SCALE GENOMIC DNA]</scope>
    <source>
        <strain evidence="2 3">CCM 7792</strain>
    </source>
</reference>
<keyword evidence="1" id="KW-0812">Transmembrane</keyword>
<gene>
    <name evidence="2" type="ORF">ACFFJK_17300</name>
</gene>
<keyword evidence="1" id="KW-1133">Transmembrane helix</keyword>
<feature type="transmembrane region" description="Helical" evidence="1">
    <location>
        <begin position="266"/>
        <end position="283"/>
    </location>
</feature>
<dbReference type="Proteomes" id="UP001589773">
    <property type="component" value="Unassembled WGS sequence"/>
</dbReference>
<dbReference type="RefSeq" id="WP_379680784.1">
    <property type="nucleotide sequence ID" value="NZ_JBHLWP010000016.1"/>
</dbReference>
<dbReference type="EMBL" id="JBHLWP010000016">
    <property type="protein sequence ID" value="MFC0253656.1"/>
    <property type="molecule type" value="Genomic_DNA"/>
</dbReference>
<feature type="transmembrane region" description="Helical" evidence="1">
    <location>
        <begin position="163"/>
        <end position="190"/>
    </location>
</feature>
<organism evidence="2 3">
    <name type="scientific">Massilia consociata</name>
    <dbReference type="NCBI Taxonomy" id="760117"/>
    <lineage>
        <taxon>Bacteria</taxon>
        <taxon>Pseudomonadati</taxon>
        <taxon>Pseudomonadota</taxon>
        <taxon>Betaproteobacteria</taxon>
        <taxon>Burkholderiales</taxon>
        <taxon>Oxalobacteraceae</taxon>
        <taxon>Telluria group</taxon>
        <taxon>Massilia</taxon>
    </lineage>
</organism>
<comment type="caution">
    <text evidence="2">The sequence shown here is derived from an EMBL/GenBank/DDBJ whole genome shotgun (WGS) entry which is preliminary data.</text>
</comment>
<feature type="transmembrane region" description="Helical" evidence="1">
    <location>
        <begin position="74"/>
        <end position="102"/>
    </location>
</feature>
<keyword evidence="3" id="KW-1185">Reference proteome</keyword>
<evidence type="ECO:0000313" key="3">
    <source>
        <dbReference type="Proteomes" id="UP001589773"/>
    </source>
</evidence>
<keyword evidence="1" id="KW-0472">Membrane</keyword>
<evidence type="ECO:0008006" key="4">
    <source>
        <dbReference type="Google" id="ProtNLM"/>
    </source>
</evidence>
<feature type="transmembrane region" description="Helical" evidence="1">
    <location>
        <begin position="12"/>
        <end position="29"/>
    </location>
</feature>